<evidence type="ECO:0000256" key="5">
    <source>
        <dbReference type="ARBA" id="ARBA00022556"/>
    </source>
</evidence>
<dbReference type="GO" id="GO:0022857">
    <property type="term" value="F:transmembrane transporter activity"/>
    <property type="evidence" value="ECO:0007669"/>
    <property type="project" value="InterPro"/>
</dbReference>
<keyword evidence="4" id="KW-0997">Cell inner membrane</keyword>
<accession>A0A562L5R6</accession>
<dbReference type="SUPFAM" id="SSF103481">
    <property type="entry name" value="Multidrug resistance efflux transporter EmrE"/>
    <property type="match status" value="1"/>
</dbReference>
<feature type="transmembrane region" description="Helical" evidence="11">
    <location>
        <begin position="44"/>
        <end position="68"/>
    </location>
</feature>
<dbReference type="Pfam" id="PF00892">
    <property type="entry name" value="EamA"/>
    <property type="match status" value="1"/>
</dbReference>
<dbReference type="PANTHER" id="PTHR30561">
    <property type="entry name" value="SMR FAMILY PROTON-DEPENDENT DRUG EFFLUX TRANSPORTER SUGE"/>
    <property type="match status" value="1"/>
</dbReference>
<comment type="subcellular location">
    <subcellularLocation>
        <location evidence="1">Cell membrane</location>
        <topology evidence="1">Multi-pass membrane protein</topology>
    </subcellularLocation>
</comment>
<proteinExistence type="predicted"/>
<protein>
    <submittedName>
        <fullName evidence="13">EamA-like transporter family protein</fullName>
    </submittedName>
</protein>
<feature type="domain" description="EamA" evidence="12">
    <location>
        <begin position="53"/>
        <end position="121"/>
    </location>
</feature>
<keyword evidence="5" id="KW-0441">Lipid A biosynthesis</keyword>
<evidence type="ECO:0000256" key="9">
    <source>
        <dbReference type="ARBA" id="ARBA00023098"/>
    </source>
</evidence>
<feature type="transmembrane region" description="Helical" evidence="11">
    <location>
        <begin position="80"/>
        <end position="99"/>
    </location>
</feature>
<evidence type="ECO:0000256" key="3">
    <source>
        <dbReference type="ARBA" id="ARBA00022516"/>
    </source>
</evidence>
<comment type="caution">
    <text evidence="13">The sequence shown here is derived from an EMBL/GenBank/DDBJ whole genome shotgun (WGS) entry which is preliminary data.</text>
</comment>
<gene>
    <name evidence="13" type="ORF">IP90_02073</name>
</gene>
<dbReference type="AlphaFoldDB" id="A0A562L5R6"/>
<evidence type="ECO:0000256" key="8">
    <source>
        <dbReference type="ARBA" id="ARBA00022989"/>
    </source>
</evidence>
<dbReference type="GO" id="GO:0009103">
    <property type="term" value="P:lipopolysaccharide biosynthetic process"/>
    <property type="evidence" value="ECO:0007669"/>
    <property type="project" value="UniProtKB-KW"/>
</dbReference>
<keyword evidence="10 11" id="KW-0472">Membrane</keyword>
<evidence type="ECO:0000256" key="4">
    <source>
        <dbReference type="ARBA" id="ARBA00022519"/>
    </source>
</evidence>
<evidence type="ECO:0000256" key="10">
    <source>
        <dbReference type="ARBA" id="ARBA00023136"/>
    </source>
</evidence>
<keyword evidence="14" id="KW-1185">Reference proteome</keyword>
<evidence type="ECO:0000313" key="13">
    <source>
        <dbReference type="EMBL" id="TWI02971.1"/>
    </source>
</evidence>
<evidence type="ECO:0000259" key="12">
    <source>
        <dbReference type="Pfam" id="PF00892"/>
    </source>
</evidence>
<keyword evidence="6 11" id="KW-0812">Transmembrane</keyword>
<evidence type="ECO:0000313" key="14">
    <source>
        <dbReference type="Proteomes" id="UP000315167"/>
    </source>
</evidence>
<keyword evidence="7" id="KW-0448">Lipopolysaccharide biosynthesis</keyword>
<dbReference type="OrthoDB" id="517481at2"/>
<dbReference type="InterPro" id="IPR000390">
    <property type="entry name" value="Small_drug/metabolite_transptr"/>
</dbReference>
<keyword evidence="8 11" id="KW-1133">Transmembrane helix</keyword>
<dbReference type="PANTHER" id="PTHR30561:SF9">
    <property type="entry name" value="4-AMINO-4-DEOXY-L-ARABINOSE-PHOSPHOUNDECAPRENOL FLIPPASE SUBUNIT ARNF-RELATED"/>
    <property type="match status" value="1"/>
</dbReference>
<evidence type="ECO:0000256" key="1">
    <source>
        <dbReference type="ARBA" id="ARBA00004651"/>
    </source>
</evidence>
<sequence>MNAAYAYAMVLLTVTLTVYGQFVIKWQALRAGPLPLETRDQAIFLLKLLLNPWVLSALLAAFLASIAWMLAMTKLDISRAFPLTALTFICVVVGGAIFFKEPLTLMKIVGVALLALGILATSQG</sequence>
<dbReference type="InterPro" id="IPR037185">
    <property type="entry name" value="EmrE-like"/>
</dbReference>
<dbReference type="Proteomes" id="UP000315167">
    <property type="component" value="Unassembled WGS sequence"/>
</dbReference>
<organism evidence="13 14">
    <name type="scientific">Luteimonas cucumeris</name>
    <dbReference type="NCBI Taxonomy" id="985012"/>
    <lineage>
        <taxon>Bacteria</taxon>
        <taxon>Pseudomonadati</taxon>
        <taxon>Pseudomonadota</taxon>
        <taxon>Gammaproteobacteria</taxon>
        <taxon>Lysobacterales</taxon>
        <taxon>Lysobacteraceae</taxon>
        <taxon>Luteimonas</taxon>
    </lineage>
</organism>
<dbReference type="EMBL" id="VLKN01000004">
    <property type="protein sequence ID" value="TWI02971.1"/>
    <property type="molecule type" value="Genomic_DNA"/>
</dbReference>
<name>A0A562L5R6_9GAMM</name>
<keyword evidence="9" id="KW-0443">Lipid metabolism</keyword>
<keyword evidence="2" id="KW-1003">Cell membrane</keyword>
<reference evidence="13 14" key="1">
    <citation type="journal article" date="2015" name="Stand. Genomic Sci.">
        <title>Genomic Encyclopedia of Bacterial and Archaeal Type Strains, Phase III: the genomes of soil and plant-associated and newly described type strains.</title>
        <authorList>
            <person name="Whitman W.B."/>
            <person name="Woyke T."/>
            <person name="Klenk H.P."/>
            <person name="Zhou Y."/>
            <person name="Lilburn T.G."/>
            <person name="Beck B.J."/>
            <person name="De Vos P."/>
            <person name="Vandamme P."/>
            <person name="Eisen J.A."/>
            <person name="Garrity G."/>
            <person name="Hugenholtz P."/>
            <person name="Kyrpides N.C."/>
        </authorList>
    </citation>
    <scope>NUCLEOTIDE SEQUENCE [LARGE SCALE GENOMIC DNA]</scope>
    <source>
        <strain evidence="13 14">CGMCC 1.10821</strain>
    </source>
</reference>
<dbReference type="GO" id="GO:0009245">
    <property type="term" value="P:lipid A biosynthetic process"/>
    <property type="evidence" value="ECO:0007669"/>
    <property type="project" value="UniProtKB-KW"/>
</dbReference>
<dbReference type="Gene3D" id="1.10.3730.20">
    <property type="match status" value="1"/>
</dbReference>
<dbReference type="InterPro" id="IPR000620">
    <property type="entry name" value="EamA_dom"/>
</dbReference>
<evidence type="ECO:0000256" key="2">
    <source>
        <dbReference type="ARBA" id="ARBA00022475"/>
    </source>
</evidence>
<dbReference type="RefSeq" id="WP_144899548.1">
    <property type="nucleotide sequence ID" value="NZ_VLKN01000004.1"/>
</dbReference>
<evidence type="ECO:0000256" key="11">
    <source>
        <dbReference type="SAM" id="Phobius"/>
    </source>
</evidence>
<evidence type="ECO:0000256" key="7">
    <source>
        <dbReference type="ARBA" id="ARBA00022985"/>
    </source>
</evidence>
<keyword evidence="3" id="KW-0444">Lipid biosynthesis</keyword>
<dbReference type="GO" id="GO:0005886">
    <property type="term" value="C:plasma membrane"/>
    <property type="evidence" value="ECO:0007669"/>
    <property type="project" value="UniProtKB-SubCell"/>
</dbReference>
<feature type="transmembrane region" description="Helical" evidence="11">
    <location>
        <begin position="105"/>
        <end position="122"/>
    </location>
</feature>
<evidence type="ECO:0000256" key="6">
    <source>
        <dbReference type="ARBA" id="ARBA00022692"/>
    </source>
</evidence>